<comment type="caution">
    <text evidence="1">The sequence shown here is derived from an EMBL/GenBank/DDBJ whole genome shotgun (WGS) entry which is preliminary data.</text>
</comment>
<evidence type="ECO:0000313" key="1">
    <source>
        <dbReference type="EMBL" id="KKK58921.1"/>
    </source>
</evidence>
<protein>
    <submittedName>
        <fullName evidence="1">Uncharacterized protein</fullName>
    </submittedName>
</protein>
<gene>
    <name evidence="1" type="ORF">LCGC14_3039540</name>
</gene>
<name>A0A0F8ZG07_9ZZZZ</name>
<organism evidence="1">
    <name type="scientific">marine sediment metagenome</name>
    <dbReference type="NCBI Taxonomy" id="412755"/>
    <lineage>
        <taxon>unclassified sequences</taxon>
        <taxon>metagenomes</taxon>
        <taxon>ecological metagenomes</taxon>
    </lineage>
</organism>
<proteinExistence type="predicted"/>
<accession>A0A0F8ZG07</accession>
<feature type="non-terminal residue" evidence="1">
    <location>
        <position position="1"/>
    </location>
</feature>
<sequence length="156" mass="17558">FIQSRPCAGRGRRINMENYLPIKGHFLLRGKGEGKYGNRVMMIGVLEDTNIILQNKDDLNHGEIWVMQFIVVEKRRFKVPERTYGMRADQFLCTSIHPDELEEIKESPLAGTVKCVACGATKEIGPKEIEAGEQPMCDICFMPMIAEKAGTGEPND</sequence>
<reference evidence="1" key="1">
    <citation type="journal article" date="2015" name="Nature">
        <title>Complex archaea that bridge the gap between prokaryotes and eukaryotes.</title>
        <authorList>
            <person name="Spang A."/>
            <person name="Saw J.H."/>
            <person name="Jorgensen S.L."/>
            <person name="Zaremba-Niedzwiedzka K."/>
            <person name="Martijn J."/>
            <person name="Lind A.E."/>
            <person name="van Eijk R."/>
            <person name="Schleper C."/>
            <person name="Guy L."/>
            <person name="Ettema T.J."/>
        </authorList>
    </citation>
    <scope>NUCLEOTIDE SEQUENCE</scope>
</reference>
<dbReference type="EMBL" id="LAZR01063736">
    <property type="protein sequence ID" value="KKK58921.1"/>
    <property type="molecule type" value="Genomic_DNA"/>
</dbReference>
<dbReference type="AlphaFoldDB" id="A0A0F8ZG07"/>